<keyword evidence="3 8" id="KW-0812">Transmembrane</keyword>
<sequence>MGRAGEPTQPPPEASQVHEKPKSLCTLILQFLFGHVGLFLLVSAVAVLGALAFMELEKENEHHRYLMKQNKAKDLADAYNYISSYLWHYQVKPNMTFDKWQKEVNKKLKVLETFVSDAVTTYNYDGTVEGWNYDWTLSKSLLFTISIMTTIGYGHIFPRTFGGQMFTIGYAMIGTPLLLVFLGRIGSGMSDSFRYIYSRCICRWCRSRRYQNEAGMGQRRKRLWEDDVGKEDYMPTDQVQVPIVITMIMIALCLILGAVIFSNWEDWSLSSAGYFSFVTLTTIGFGDMVPGNR</sequence>
<keyword evidence="4 9" id="KW-1133">Transmembrane helix</keyword>
<keyword evidence="7 8" id="KW-0407">Ion channel</keyword>
<accession>A0A6A4W9C9</accession>
<feature type="transmembrane region" description="Helical" evidence="9">
    <location>
        <begin position="164"/>
        <end position="185"/>
    </location>
</feature>
<name>A0A6A4W9C9_AMPAM</name>
<dbReference type="SUPFAM" id="SSF81324">
    <property type="entry name" value="Voltage-gated potassium channels"/>
    <property type="match status" value="2"/>
</dbReference>
<dbReference type="OrthoDB" id="297496at2759"/>
<dbReference type="AlphaFoldDB" id="A0A6A4W9C9"/>
<feature type="domain" description="Potassium channel" evidence="10">
    <location>
        <begin position="248"/>
        <end position="291"/>
    </location>
</feature>
<dbReference type="Gene3D" id="1.10.287.70">
    <property type="match status" value="1"/>
</dbReference>
<keyword evidence="5 8" id="KW-0406">Ion transport</keyword>
<evidence type="ECO:0000256" key="5">
    <source>
        <dbReference type="ARBA" id="ARBA00023065"/>
    </source>
</evidence>
<proteinExistence type="inferred from homology"/>
<keyword evidence="12" id="KW-1185">Reference proteome</keyword>
<comment type="similarity">
    <text evidence="8">Belongs to the two pore domain potassium channel (TC 1.A.1.8) family.</text>
</comment>
<dbReference type="InterPro" id="IPR013099">
    <property type="entry name" value="K_chnl_dom"/>
</dbReference>
<dbReference type="Pfam" id="PF07885">
    <property type="entry name" value="Ion_trans_2"/>
    <property type="match status" value="2"/>
</dbReference>
<evidence type="ECO:0000313" key="12">
    <source>
        <dbReference type="Proteomes" id="UP000440578"/>
    </source>
</evidence>
<evidence type="ECO:0000256" key="2">
    <source>
        <dbReference type="ARBA" id="ARBA00022448"/>
    </source>
</evidence>
<reference evidence="11 12" key="1">
    <citation type="submission" date="2019-07" db="EMBL/GenBank/DDBJ databases">
        <title>Draft genome assembly of a fouling barnacle, Amphibalanus amphitrite (Darwin, 1854): The first reference genome for Thecostraca.</title>
        <authorList>
            <person name="Kim W."/>
        </authorList>
    </citation>
    <scope>NUCLEOTIDE SEQUENCE [LARGE SCALE GENOMIC DNA]</scope>
    <source>
        <strain evidence="11">SNU_AA5</strain>
        <tissue evidence="11">Soma without cirri and trophi</tissue>
    </source>
</reference>
<feature type="transmembrane region" description="Helical" evidence="9">
    <location>
        <begin position="239"/>
        <end position="261"/>
    </location>
</feature>
<comment type="caution">
    <text evidence="11">The sequence shown here is derived from an EMBL/GenBank/DDBJ whole genome shotgun (WGS) entry which is preliminary data.</text>
</comment>
<evidence type="ECO:0000256" key="3">
    <source>
        <dbReference type="ARBA" id="ARBA00022692"/>
    </source>
</evidence>
<dbReference type="Proteomes" id="UP000440578">
    <property type="component" value="Unassembled WGS sequence"/>
</dbReference>
<dbReference type="InterPro" id="IPR003280">
    <property type="entry name" value="2pore_dom_K_chnl"/>
</dbReference>
<dbReference type="GO" id="GO:0030322">
    <property type="term" value="P:stabilization of membrane potential"/>
    <property type="evidence" value="ECO:0007669"/>
    <property type="project" value="TreeGrafter"/>
</dbReference>
<keyword evidence="6 9" id="KW-0472">Membrane</keyword>
<dbReference type="GO" id="GO:0015271">
    <property type="term" value="F:outward rectifier potassium channel activity"/>
    <property type="evidence" value="ECO:0007669"/>
    <property type="project" value="TreeGrafter"/>
</dbReference>
<dbReference type="PANTHER" id="PTHR11003:SF334">
    <property type="entry name" value="FI03418P"/>
    <property type="match status" value="1"/>
</dbReference>
<dbReference type="GO" id="GO:0005886">
    <property type="term" value="C:plasma membrane"/>
    <property type="evidence" value="ECO:0007669"/>
    <property type="project" value="TreeGrafter"/>
</dbReference>
<feature type="transmembrane region" description="Helical" evidence="9">
    <location>
        <begin position="267"/>
        <end position="289"/>
    </location>
</feature>
<feature type="transmembrane region" description="Helical" evidence="9">
    <location>
        <begin position="141"/>
        <end position="158"/>
    </location>
</feature>
<organism evidence="11 12">
    <name type="scientific">Amphibalanus amphitrite</name>
    <name type="common">Striped barnacle</name>
    <name type="synonym">Balanus amphitrite</name>
    <dbReference type="NCBI Taxonomy" id="1232801"/>
    <lineage>
        <taxon>Eukaryota</taxon>
        <taxon>Metazoa</taxon>
        <taxon>Ecdysozoa</taxon>
        <taxon>Arthropoda</taxon>
        <taxon>Crustacea</taxon>
        <taxon>Multicrustacea</taxon>
        <taxon>Cirripedia</taxon>
        <taxon>Thoracica</taxon>
        <taxon>Thoracicalcarea</taxon>
        <taxon>Balanomorpha</taxon>
        <taxon>Balanoidea</taxon>
        <taxon>Balanidae</taxon>
        <taxon>Amphibalaninae</taxon>
        <taxon>Amphibalanus</taxon>
    </lineage>
</organism>
<evidence type="ECO:0000256" key="4">
    <source>
        <dbReference type="ARBA" id="ARBA00022989"/>
    </source>
</evidence>
<evidence type="ECO:0000256" key="1">
    <source>
        <dbReference type="ARBA" id="ARBA00004141"/>
    </source>
</evidence>
<protein>
    <submittedName>
        <fullName evidence="11">TWiK family of potassium channels protein 7</fullName>
    </submittedName>
</protein>
<dbReference type="EMBL" id="VIIS01001416">
    <property type="protein sequence ID" value="KAF0298678.1"/>
    <property type="molecule type" value="Genomic_DNA"/>
</dbReference>
<keyword evidence="2 8" id="KW-0813">Transport</keyword>
<dbReference type="GO" id="GO:0022841">
    <property type="term" value="F:potassium ion leak channel activity"/>
    <property type="evidence" value="ECO:0007669"/>
    <property type="project" value="TreeGrafter"/>
</dbReference>
<evidence type="ECO:0000313" key="11">
    <source>
        <dbReference type="EMBL" id="KAF0298678.1"/>
    </source>
</evidence>
<gene>
    <name evidence="11" type="primary">twk-7_12</name>
    <name evidence="11" type="ORF">FJT64_003952</name>
</gene>
<dbReference type="PANTHER" id="PTHR11003">
    <property type="entry name" value="POTASSIUM CHANNEL, SUBFAMILY K"/>
    <property type="match status" value="1"/>
</dbReference>
<comment type="subcellular location">
    <subcellularLocation>
        <location evidence="1">Membrane</location>
        <topology evidence="1">Multi-pass membrane protein</topology>
    </subcellularLocation>
</comment>
<feature type="transmembrane region" description="Helical" evidence="9">
    <location>
        <begin position="27"/>
        <end position="54"/>
    </location>
</feature>
<evidence type="ECO:0000256" key="7">
    <source>
        <dbReference type="ARBA" id="ARBA00023303"/>
    </source>
</evidence>
<dbReference type="PRINTS" id="PR01333">
    <property type="entry name" value="2POREKCHANEL"/>
</dbReference>
<feature type="domain" description="Potassium channel" evidence="10">
    <location>
        <begin position="118"/>
        <end position="187"/>
    </location>
</feature>
<evidence type="ECO:0000256" key="9">
    <source>
        <dbReference type="SAM" id="Phobius"/>
    </source>
</evidence>
<evidence type="ECO:0000256" key="8">
    <source>
        <dbReference type="RuleBase" id="RU003857"/>
    </source>
</evidence>
<evidence type="ECO:0000256" key="6">
    <source>
        <dbReference type="ARBA" id="ARBA00023136"/>
    </source>
</evidence>
<evidence type="ECO:0000259" key="10">
    <source>
        <dbReference type="Pfam" id="PF07885"/>
    </source>
</evidence>